<dbReference type="AlphaFoldDB" id="A0A3L8P0V3"/>
<sequence length="709" mass="74771">MSARISTFATEVRWLLWALLVVAASIVVLPTDGQLVGEGVVEVGGLVTALLALRTQRDLLRLGLGTILVGMGLLMVPDVAQAVYRVGFGATMPGAIWASTPLGMLLVIVGAVRVVRRGHRLSRDGWVEATIFGVGAMTPVVVLLILPVLDNTSSPFAVVSTLLLACCQGLIIATFARLLLDADSRGPSLLLVGLAVTFSTTANSVNGIAYTAGVGFGVSAGDHAVRVLWALTYLSSGAALAHPSLRGLLVGWGRELSPVSARYKVAVLVIGLLLPATTLALCLALGARQYLWAVGCFGFAVATLAAIRIFSLLIRADAQATALASLTRADPVTGLVNRRGWDHVLVEACLRAERHEVPLSVIIIEVDGFADHAAVHGPHGADRLLRKLADTWSAELRAGERLARFGGAQFAVVLLGSEQSAAEVRADTLRALAPAPMTASAGAARWWPGTEPETVVLDADTALYLAKRDGADRTVLAEPGLSGAMPGALRDLQLARQPIVRLADDAVVAHECLSRFPHTTNIEAVFADAHAKGFGDLLEATVVSLSRPTPGSELFVNVSERAVRSTRFWNLVPDDLAGVVIELVEQRDGLSEAELREILGRFRSRGARIALDDVGSSATDFARIASLRPDVAKIDRSLVTDCDQSAARIDVLRMLVRFARAQGAEVVVEGIETPGELEVVRGIGATYAQGYLLGRPQLVGAEPVAGLAS</sequence>
<dbReference type="PANTHER" id="PTHR33121:SF70">
    <property type="entry name" value="SIGNALING PROTEIN YKOW"/>
    <property type="match status" value="1"/>
</dbReference>
<feature type="domain" description="GGDEF" evidence="3">
    <location>
        <begin position="357"/>
        <end position="479"/>
    </location>
</feature>
<feature type="transmembrane region" description="Helical" evidence="1">
    <location>
        <begin position="155"/>
        <end position="176"/>
    </location>
</feature>
<dbReference type="InterPro" id="IPR050706">
    <property type="entry name" value="Cyclic-di-GMP_PDE-like"/>
</dbReference>
<dbReference type="RefSeq" id="WP_121806869.1">
    <property type="nucleotide sequence ID" value="NZ_RDBE01000009.1"/>
</dbReference>
<evidence type="ECO:0000313" key="4">
    <source>
        <dbReference type="EMBL" id="RLV48547.1"/>
    </source>
</evidence>
<evidence type="ECO:0000259" key="2">
    <source>
        <dbReference type="PROSITE" id="PS50883"/>
    </source>
</evidence>
<keyword evidence="5" id="KW-1185">Reference proteome</keyword>
<dbReference type="PROSITE" id="PS50883">
    <property type="entry name" value="EAL"/>
    <property type="match status" value="1"/>
</dbReference>
<dbReference type="InterPro" id="IPR001633">
    <property type="entry name" value="EAL_dom"/>
</dbReference>
<keyword evidence="1" id="KW-0812">Transmembrane</keyword>
<dbReference type="CDD" id="cd01948">
    <property type="entry name" value="EAL"/>
    <property type="match status" value="1"/>
</dbReference>
<dbReference type="InterPro" id="IPR029787">
    <property type="entry name" value="Nucleotide_cyclase"/>
</dbReference>
<feature type="transmembrane region" description="Helical" evidence="1">
    <location>
        <begin position="292"/>
        <end position="314"/>
    </location>
</feature>
<dbReference type="InterPro" id="IPR043128">
    <property type="entry name" value="Rev_trsase/Diguanyl_cyclase"/>
</dbReference>
<dbReference type="SMART" id="SM00052">
    <property type="entry name" value="EAL"/>
    <property type="match status" value="1"/>
</dbReference>
<gene>
    <name evidence="4" type="ORF">D9V37_14330</name>
</gene>
<feature type="transmembrane region" description="Helical" evidence="1">
    <location>
        <begin position="59"/>
        <end position="76"/>
    </location>
</feature>
<dbReference type="SUPFAM" id="SSF141868">
    <property type="entry name" value="EAL domain-like"/>
    <property type="match status" value="1"/>
</dbReference>
<feature type="transmembrane region" description="Helical" evidence="1">
    <location>
        <begin position="96"/>
        <end position="115"/>
    </location>
</feature>
<keyword evidence="1" id="KW-1133">Transmembrane helix</keyword>
<dbReference type="EMBL" id="RDBE01000009">
    <property type="protein sequence ID" value="RLV48547.1"/>
    <property type="molecule type" value="Genomic_DNA"/>
</dbReference>
<comment type="caution">
    <text evidence="4">The sequence shown here is derived from an EMBL/GenBank/DDBJ whole genome shotgun (WGS) entry which is preliminary data.</text>
</comment>
<dbReference type="PROSITE" id="PS50887">
    <property type="entry name" value="GGDEF"/>
    <property type="match status" value="1"/>
</dbReference>
<dbReference type="OrthoDB" id="23692at2"/>
<dbReference type="NCBIfam" id="TIGR00254">
    <property type="entry name" value="GGDEF"/>
    <property type="match status" value="1"/>
</dbReference>
<feature type="transmembrane region" description="Helical" evidence="1">
    <location>
        <begin position="35"/>
        <end position="52"/>
    </location>
</feature>
<feature type="transmembrane region" description="Helical" evidence="1">
    <location>
        <begin position="265"/>
        <end position="286"/>
    </location>
</feature>
<keyword evidence="1" id="KW-0472">Membrane</keyword>
<organism evidence="4 5">
    <name type="scientific">Nocardioides mangrovicus</name>
    <dbReference type="NCBI Taxonomy" id="2478913"/>
    <lineage>
        <taxon>Bacteria</taxon>
        <taxon>Bacillati</taxon>
        <taxon>Actinomycetota</taxon>
        <taxon>Actinomycetes</taxon>
        <taxon>Propionibacteriales</taxon>
        <taxon>Nocardioidaceae</taxon>
        <taxon>Nocardioides</taxon>
    </lineage>
</organism>
<feature type="transmembrane region" description="Helical" evidence="1">
    <location>
        <begin position="127"/>
        <end position="149"/>
    </location>
</feature>
<feature type="transmembrane region" description="Helical" evidence="1">
    <location>
        <begin position="12"/>
        <end position="29"/>
    </location>
</feature>
<dbReference type="GO" id="GO:0071111">
    <property type="term" value="F:cyclic-guanylate-specific phosphodiesterase activity"/>
    <property type="evidence" value="ECO:0007669"/>
    <property type="project" value="InterPro"/>
</dbReference>
<feature type="transmembrane region" description="Helical" evidence="1">
    <location>
        <begin position="188"/>
        <end position="210"/>
    </location>
</feature>
<dbReference type="Gene3D" id="3.30.70.270">
    <property type="match status" value="1"/>
</dbReference>
<protein>
    <submittedName>
        <fullName evidence="4">Phosphodiesterase</fullName>
    </submittedName>
</protein>
<dbReference type="SUPFAM" id="SSF55073">
    <property type="entry name" value="Nucleotide cyclase"/>
    <property type="match status" value="1"/>
</dbReference>
<reference evidence="4 5" key="1">
    <citation type="submission" date="2018-10" db="EMBL/GenBank/DDBJ databases">
        <title>Marmoricola sp. 4Q3S-7 whole genome shotgun sequence.</title>
        <authorList>
            <person name="Li F."/>
        </authorList>
    </citation>
    <scope>NUCLEOTIDE SEQUENCE [LARGE SCALE GENOMIC DNA]</scope>
    <source>
        <strain evidence="4 5">4Q3S-7</strain>
    </source>
</reference>
<feature type="domain" description="EAL" evidence="2">
    <location>
        <begin position="474"/>
        <end position="709"/>
    </location>
</feature>
<evidence type="ECO:0000313" key="5">
    <source>
        <dbReference type="Proteomes" id="UP000281708"/>
    </source>
</evidence>
<dbReference type="Pfam" id="PF00563">
    <property type="entry name" value="EAL"/>
    <property type="match status" value="1"/>
</dbReference>
<dbReference type="Pfam" id="PF00990">
    <property type="entry name" value="GGDEF"/>
    <property type="match status" value="1"/>
</dbReference>
<dbReference type="InterPro" id="IPR000160">
    <property type="entry name" value="GGDEF_dom"/>
</dbReference>
<dbReference type="Proteomes" id="UP000281708">
    <property type="component" value="Unassembled WGS sequence"/>
</dbReference>
<evidence type="ECO:0000256" key="1">
    <source>
        <dbReference type="SAM" id="Phobius"/>
    </source>
</evidence>
<dbReference type="Gene3D" id="3.20.20.450">
    <property type="entry name" value="EAL domain"/>
    <property type="match status" value="1"/>
</dbReference>
<name>A0A3L8P0V3_9ACTN</name>
<dbReference type="PANTHER" id="PTHR33121">
    <property type="entry name" value="CYCLIC DI-GMP PHOSPHODIESTERASE PDEF"/>
    <property type="match status" value="1"/>
</dbReference>
<evidence type="ECO:0000259" key="3">
    <source>
        <dbReference type="PROSITE" id="PS50887"/>
    </source>
</evidence>
<dbReference type="CDD" id="cd01949">
    <property type="entry name" value="GGDEF"/>
    <property type="match status" value="1"/>
</dbReference>
<dbReference type="InterPro" id="IPR035919">
    <property type="entry name" value="EAL_sf"/>
</dbReference>
<dbReference type="SMART" id="SM00267">
    <property type="entry name" value="GGDEF"/>
    <property type="match status" value="1"/>
</dbReference>
<accession>A0A3L8P0V3</accession>
<proteinExistence type="predicted"/>